<organism evidence="8 9">
    <name type="scientific">Mycetocola tolaasinivorans</name>
    <dbReference type="NCBI Taxonomy" id="76635"/>
    <lineage>
        <taxon>Bacteria</taxon>
        <taxon>Bacillati</taxon>
        <taxon>Actinomycetota</taxon>
        <taxon>Actinomycetes</taxon>
        <taxon>Micrococcales</taxon>
        <taxon>Microbacteriaceae</taxon>
        <taxon>Mycetocola</taxon>
    </lineage>
</organism>
<feature type="transmembrane region" description="Helical" evidence="6">
    <location>
        <begin position="190"/>
        <end position="210"/>
    </location>
</feature>
<dbReference type="AlphaFoldDB" id="A0A3L7A2Q4"/>
<dbReference type="Pfam" id="PF00528">
    <property type="entry name" value="BPD_transp_1"/>
    <property type="match status" value="1"/>
</dbReference>
<dbReference type="EMBL" id="RCUX01000010">
    <property type="protein sequence ID" value="RLP74519.1"/>
    <property type="molecule type" value="Genomic_DNA"/>
</dbReference>
<dbReference type="OrthoDB" id="5244012at2"/>
<accession>A0A3L7A2Q4</accession>
<comment type="subcellular location">
    <subcellularLocation>
        <location evidence="6">Cell membrane</location>
        <topology evidence="6">Multi-pass membrane protein</topology>
    </subcellularLocation>
    <subcellularLocation>
        <location evidence="1">Membrane</location>
        <topology evidence="1">Multi-pass membrane protein</topology>
    </subcellularLocation>
</comment>
<dbReference type="Proteomes" id="UP000272503">
    <property type="component" value="Unassembled WGS sequence"/>
</dbReference>
<evidence type="ECO:0000259" key="7">
    <source>
        <dbReference type="PROSITE" id="PS50928"/>
    </source>
</evidence>
<dbReference type="PANTHER" id="PTHR30177">
    <property type="entry name" value="GLYCINE BETAINE/L-PROLINE TRANSPORT SYSTEM PERMEASE PROTEIN PROW"/>
    <property type="match status" value="1"/>
</dbReference>
<comment type="caution">
    <text evidence="8">The sequence shown here is derived from an EMBL/GenBank/DDBJ whole genome shotgun (WGS) entry which is preliminary data.</text>
</comment>
<feature type="transmembrane region" description="Helical" evidence="6">
    <location>
        <begin position="28"/>
        <end position="50"/>
    </location>
</feature>
<dbReference type="InterPro" id="IPR051204">
    <property type="entry name" value="ABC_transp_perm/SBD"/>
</dbReference>
<sequence>MLDGLNWLLDPAHWSGSRGIPTRLLEHLAITGLTLLIAGVIALAAGLAIGHTRRGRGLVVGLSGALRAMPTLGLLVFIAVQFGFGVRLAIIPTLIVLVVLAIPPILAGAYAGVESVDPATVDASRALGLTEWQILWRVEFPLALPLIVGGLRSAMLQVVATATVAAYISLGGLGRFLFDALPLRDYPQMLAGAILVAALALILDLLFLLVGKAVLPAGVRATRGTRRSKTPTERTAA</sequence>
<dbReference type="RefSeq" id="WP_121649268.1">
    <property type="nucleotide sequence ID" value="NZ_RCUX01000010.1"/>
</dbReference>
<dbReference type="Gene3D" id="1.10.3720.10">
    <property type="entry name" value="MetI-like"/>
    <property type="match status" value="1"/>
</dbReference>
<comment type="similarity">
    <text evidence="6">Belongs to the binding-protein-dependent transport system permease family.</text>
</comment>
<dbReference type="CDD" id="cd06261">
    <property type="entry name" value="TM_PBP2"/>
    <property type="match status" value="1"/>
</dbReference>
<feature type="transmembrane region" description="Helical" evidence="6">
    <location>
        <begin position="57"/>
        <end position="84"/>
    </location>
</feature>
<gene>
    <name evidence="8" type="ORF">D9V32_12570</name>
</gene>
<dbReference type="SUPFAM" id="SSF161098">
    <property type="entry name" value="MetI-like"/>
    <property type="match status" value="1"/>
</dbReference>
<keyword evidence="2 6" id="KW-0813">Transport</keyword>
<evidence type="ECO:0000256" key="6">
    <source>
        <dbReference type="RuleBase" id="RU363032"/>
    </source>
</evidence>
<reference evidence="8 9" key="1">
    <citation type="submission" date="2018-10" db="EMBL/GenBank/DDBJ databases">
        <authorList>
            <person name="Li J."/>
        </authorList>
    </citation>
    <scope>NUCLEOTIDE SEQUENCE [LARGE SCALE GENOMIC DNA]</scope>
    <source>
        <strain evidence="8 9">IF 016277</strain>
    </source>
</reference>
<evidence type="ECO:0000256" key="5">
    <source>
        <dbReference type="ARBA" id="ARBA00023136"/>
    </source>
</evidence>
<dbReference type="InterPro" id="IPR000515">
    <property type="entry name" value="MetI-like"/>
</dbReference>
<keyword evidence="3 6" id="KW-0812">Transmembrane</keyword>
<dbReference type="GO" id="GO:0055085">
    <property type="term" value="P:transmembrane transport"/>
    <property type="evidence" value="ECO:0007669"/>
    <property type="project" value="InterPro"/>
</dbReference>
<evidence type="ECO:0000256" key="3">
    <source>
        <dbReference type="ARBA" id="ARBA00022692"/>
    </source>
</evidence>
<dbReference type="PROSITE" id="PS50928">
    <property type="entry name" value="ABC_TM1"/>
    <property type="match status" value="1"/>
</dbReference>
<evidence type="ECO:0000256" key="1">
    <source>
        <dbReference type="ARBA" id="ARBA00004141"/>
    </source>
</evidence>
<keyword evidence="4 6" id="KW-1133">Transmembrane helix</keyword>
<proteinExistence type="inferred from homology"/>
<dbReference type="InterPro" id="IPR035906">
    <property type="entry name" value="MetI-like_sf"/>
</dbReference>
<feature type="transmembrane region" description="Helical" evidence="6">
    <location>
        <begin position="158"/>
        <end position="178"/>
    </location>
</feature>
<protein>
    <submittedName>
        <fullName evidence="8">ABC transporter permease</fullName>
    </submittedName>
</protein>
<evidence type="ECO:0000256" key="4">
    <source>
        <dbReference type="ARBA" id="ARBA00022989"/>
    </source>
</evidence>
<evidence type="ECO:0000256" key="2">
    <source>
        <dbReference type="ARBA" id="ARBA00022448"/>
    </source>
</evidence>
<keyword evidence="5 6" id="KW-0472">Membrane</keyword>
<feature type="transmembrane region" description="Helical" evidence="6">
    <location>
        <begin position="90"/>
        <end position="113"/>
    </location>
</feature>
<evidence type="ECO:0000313" key="9">
    <source>
        <dbReference type="Proteomes" id="UP000272503"/>
    </source>
</evidence>
<dbReference type="PANTHER" id="PTHR30177:SF33">
    <property type="entry name" value="POSSIBLE OSMOPROTECTANT (GLYCINE BETAINE_CARNITINE_CHOLINE_L-PROLINE) TRANSPORT INTEGRAL MEMBRANE PROTEIN ABC TRANSPORTER PROZ"/>
    <property type="match status" value="1"/>
</dbReference>
<dbReference type="GO" id="GO:0031460">
    <property type="term" value="P:glycine betaine transport"/>
    <property type="evidence" value="ECO:0007669"/>
    <property type="project" value="TreeGrafter"/>
</dbReference>
<name>A0A3L7A2Q4_9MICO</name>
<keyword evidence="9" id="KW-1185">Reference proteome</keyword>
<evidence type="ECO:0000313" key="8">
    <source>
        <dbReference type="EMBL" id="RLP74519.1"/>
    </source>
</evidence>
<dbReference type="GO" id="GO:0005886">
    <property type="term" value="C:plasma membrane"/>
    <property type="evidence" value="ECO:0007669"/>
    <property type="project" value="UniProtKB-SubCell"/>
</dbReference>
<feature type="domain" description="ABC transmembrane type-1" evidence="7">
    <location>
        <begin position="24"/>
        <end position="207"/>
    </location>
</feature>